<keyword evidence="7" id="KW-1185">Reference proteome</keyword>
<gene>
    <name evidence="4" type="ORF">HINF_LOCUS20587</name>
    <name evidence="5" type="ORF">HINF_LOCUS31551</name>
    <name evidence="1" type="ORF">HINF_LOCUS39404</name>
    <name evidence="2" type="ORF">HINF_LOCUS47049</name>
    <name evidence="3" type="ORF">HINF_LOCUS57157</name>
    <name evidence="6" type="ORF">HINF_LOCUS67060</name>
</gene>
<proteinExistence type="predicted"/>
<comment type="caution">
    <text evidence="2">The sequence shown here is derived from an EMBL/GenBank/DDBJ whole genome shotgun (WGS) entry which is preliminary data.</text>
</comment>
<evidence type="ECO:0000313" key="6">
    <source>
        <dbReference type="EMBL" id="CAL6093583.1"/>
    </source>
</evidence>
<evidence type="ECO:0000313" key="4">
    <source>
        <dbReference type="EMBL" id="CAL6007328.1"/>
    </source>
</evidence>
<evidence type="ECO:0000313" key="2">
    <source>
        <dbReference type="EMBL" id="CAI9959404.1"/>
    </source>
</evidence>
<dbReference type="EMBL" id="CATOUU010001060">
    <property type="protein sequence ID" value="CAI9969512.1"/>
    <property type="molecule type" value="Genomic_DNA"/>
</dbReference>
<sequence length="177" mass="21219">MPYFKIDDKILEMIEDQKMKEKRHNLRYQMGDSILLQSLTKPIQRNPNLYRIDFLNDIESKLQEKPMVNQVQLTISELATFKPDRDLVLSEKHLKPLEEMYKDKIIRDLTKTQKKLFADRYTRSQIFTEPKNIIQKQLVKPHQIQTEKYTLSKQAIDQLRAPRKLKINKIQTQPQPE</sequence>
<accession>A0AA86QU68</accession>
<dbReference type="EMBL" id="CAXDID020000459">
    <property type="protein sequence ID" value="CAL6093583.1"/>
    <property type="molecule type" value="Genomic_DNA"/>
</dbReference>
<evidence type="ECO:0000313" key="7">
    <source>
        <dbReference type="Proteomes" id="UP001642409"/>
    </source>
</evidence>
<evidence type="ECO:0000313" key="5">
    <source>
        <dbReference type="EMBL" id="CAL6027913.1"/>
    </source>
</evidence>
<name>A0AA86QU68_9EUKA</name>
<reference evidence="2" key="1">
    <citation type="submission" date="2023-06" db="EMBL/GenBank/DDBJ databases">
        <authorList>
            <person name="Kurt Z."/>
        </authorList>
    </citation>
    <scope>NUCLEOTIDE SEQUENCE</scope>
</reference>
<evidence type="ECO:0000313" key="1">
    <source>
        <dbReference type="EMBL" id="CAI9951759.1"/>
    </source>
</evidence>
<evidence type="ECO:0000313" key="3">
    <source>
        <dbReference type="EMBL" id="CAI9969512.1"/>
    </source>
</evidence>
<dbReference type="Proteomes" id="UP001642409">
    <property type="component" value="Unassembled WGS sequence"/>
</dbReference>
<dbReference type="EMBL" id="CATOUU010000918">
    <property type="protein sequence ID" value="CAI9959404.1"/>
    <property type="molecule type" value="Genomic_DNA"/>
</dbReference>
<protein>
    <submittedName>
        <fullName evidence="4">Hypothetical_protein</fullName>
    </submittedName>
</protein>
<dbReference type="AlphaFoldDB" id="A0AA86QU68"/>
<dbReference type="EMBL" id="CATOUU010000825">
    <property type="protein sequence ID" value="CAI9951759.1"/>
    <property type="molecule type" value="Genomic_DNA"/>
</dbReference>
<dbReference type="EMBL" id="CAXDID020000055">
    <property type="protein sequence ID" value="CAL6007328.1"/>
    <property type="molecule type" value="Genomic_DNA"/>
</dbReference>
<dbReference type="EMBL" id="CAXDID020000106">
    <property type="protein sequence ID" value="CAL6027913.1"/>
    <property type="molecule type" value="Genomic_DNA"/>
</dbReference>
<reference evidence="4 7" key="2">
    <citation type="submission" date="2024-07" db="EMBL/GenBank/DDBJ databases">
        <authorList>
            <person name="Akdeniz Z."/>
        </authorList>
    </citation>
    <scope>NUCLEOTIDE SEQUENCE [LARGE SCALE GENOMIC DNA]</scope>
</reference>
<organism evidence="2">
    <name type="scientific">Hexamita inflata</name>
    <dbReference type="NCBI Taxonomy" id="28002"/>
    <lineage>
        <taxon>Eukaryota</taxon>
        <taxon>Metamonada</taxon>
        <taxon>Diplomonadida</taxon>
        <taxon>Hexamitidae</taxon>
        <taxon>Hexamitinae</taxon>
        <taxon>Hexamita</taxon>
    </lineage>
</organism>